<dbReference type="InterPro" id="IPR043917">
    <property type="entry name" value="DUF5753"/>
</dbReference>
<dbReference type="Pfam" id="PF13560">
    <property type="entry name" value="HTH_31"/>
    <property type="match status" value="1"/>
</dbReference>
<gene>
    <name evidence="2" type="ORF">ACFYXQ_03770</name>
</gene>
<evidence type="ECO:0000259" key="1">
    <source>
        <dbReference type="PROSITE" id="PS50943"/>
    </source>
</evidence>
<accession>A0ABW6RS95</accession>
<dbReference type="SUPFAM" id="SSF47413">
    <property type="entry name" value="lambda repressor-like DNA-binding domains"/>
    <property type="match status" value="1"/>
</dbReference>
<name>A0ABW6RS95_9NOCA</name>
<protein>
    <submittedName>
        <fullName evidence="2">Helix-turn-helix domain-containing protein</fullName>
    </submittedName>
</protein>
<dbReference type="PROSITE" id="PS50943">
    <property type="entry name" value="HTH_CROC1"/>
    <property type="match status" value="1"/>
</dbReference>
<dbReference type="RefSeq" id="WP_387402555.1">
    <property type="nucleotide sequence ID" value="NZ_JBIAQY010000001.1"/>
</dbReference>
<comment type="caution">
    <text evidence="2">The sequence shown here is derived from an EMBL/GenBank/DDBJ whole genome shotgun (WGS) entry which is preliminary data.</text>
</comment>
<keyword evidence="3" id="KW-1185">Reference proteome</keyword>
<proteinExistence type="predicted"/>
<sequence length="285" mass="31923">MTSPSPTVAKWELKLRLGRLRSESGLNDADVMQSLAISRPYWVQIFNGSRVPNDDKLIALAKAYGCGDDEQDELIQLRAAATAKRGWWLKYPALIRPEMQRLYGFEYGAHSIRCYNCLLIPGLLQSEGYARTIIAANTNIRPYEVDQHLAVRMQRQSRLTGENPLHVTAVFSQAALVQQTGGPEILREQLLHLKALIEEHPDTIEIRVIPFTAAEGTALGGSTFHLLDFGSPQLPTLGWSETPTQADIVEDESEVNRLVYAYNQTLTQTLSTAESLELIKEYARE</sequence>
<dbReference type="InterPro" id="IPR001387">
    <property type="entry name" value="Cro/C1-type_HTH"/>
</dbReference>
<reference evidence="2 3" key="1">
    <citation type="submission" date="2024-10" db="EMBL/GenBank/DDBJ databases">
        <title>The Natural Products Discovery Center: Release of the First 8490 Sequenced Strains for Exploring Actinobacteria Biosynthetic Diversity.</title>
        <authorList>
            <person name="Kalkreuter E."/>
            <person name="Kautsar S.A."/>
            <person name="Yang D."/>
            <person name="Bader C.D."/>
            <person name="Teijaro C.N."/>
            <person name="Fluegel L."/>
            <person name="Davis C.M."/>
            <person name="Simpson J.R."/>
            <person name="Lauterbach L."/>
            <person name="Steele A.D."/>
            <person name="Gui C."/>
            <person name="Meng S."/>
            <person name="Li G."/>
            <person name="Viehrig K."/>
            <person name="Ye F."/>
            <person name="Su P."/>
            <person name="Kiefer A.F."/>
            <person name="Nichols A."/>
            <person name="Cepeda A.J."/>
            <person name="Yan W."/>
            <person name="Fan B."/>
            <person name="Jiang Y."/>
            <person name="Adhikari A."/>
            <person name="Zheng C.-J."/>
            <person name="Schuster L."/>
            <person name="Cowan T.M."/>
            <person name="Smanski M.J."/>
            <person name="Chevrette M.G."/>
            <person name="De Carvalho L.P.S."/>
            <person name="Shen B."/>
        </authorList>
    </citation>
    <scope>NUCLEOTIDE SEQUENCE [LARGE SCALE GENOMIC DNA]</scope>
    <source>
        <strain evidence="2 3">NPDC002593</strain>
    </source>
</reference>
<dbReference type="CDD" id="cd00093">
    <property type="entry name" value="HTH_XRE"/>
    <property type="match status" value="1"/>
</dbReference>
<dbReference type="InterPro" id="IPR010982">
    <property type="entry name" value="Lambda_DNA-bd_dom_sf"/>
</dbReference>
<evidence type="ECO:0000313" key="3">
    <source>
        <dbReference type="Proteomes" id="UP001601992"/>
    </source>
</evidence>
<dbReference type="Pfam" id="PF19054">
    <property type="entry name" value="DUF5753"/>
    <property type="match status" value="1"/>
</dbReference>
<organism evidence="2 3">
    <name type="scientific">Nocardia jiangxiensis</name>
    <dbReference type="NCBI Taxonomy" id="282685"/>
    <lineage>
        <taxon>Bacteria</taxon>
        <taxon>Bacillati</taxon>
        <taxon>Actinomycetota</taxon>
        <taxon>Actinomycetes</taxon>
        <taxon>Mycobacteriales</taxon>
        <taxon>Nocardiaceae</taxon>
        <taxon>Nocardia</taxon>
    </lineage>
</organism>
<dbReference type="Proteomes" id="UP001601992">
    <property type="component" value="Unassembled WGS sequence"/>
</dbReference>
<feature type="domain" description="HTH cro/C1-type" evidence="1">
    <location>
        <begin position="44"/>
        <end position="74"/>
    </location>
</feature>
<dbReference type="Gene3D" id="1.10.260.40">
    <property type="entry name" value="lambda repressor-like DNA-binding domains"/>
    <property type="match status" value="1"/>
</dbReference>
<dbReference type="EMBL" id="JBIAQY010000001">
    <property type="protein sequence ID" value="MFF3566881.1"/>
    <property type="molecule type" value="Genomic_DNA"/>
</dbReference>
<dbReference type="SMART" id="SM00530">
    <property type="entry name" value="HTH_XRE"/>
    <property type="match status" value="1"/>
</dbReference>
<evidence type="ECO:0000313" key="2">
    <source>
        <dbReference type="EMBL" id="MFF3566881.1"/>
    </source>
</evidence>